<dbReference type="RefSeq" id="WP_268680147.1">
    <property type="nucleotide sequence ID" value="NZ_JAPQMW010000030.1"/>
</dbReference>
<keyword evidence="2" id="KW-0238">DNA-binding</keyword>
<dbReference type="PRINTS" id="PR00038">
    <property type="entry name" value="HTHLUXR"/>
</dbReference>
<gene>
    <name evidence="5" type="ORF">ACGRH2_24790</name>
</gene>
<dbReference type="CDD" id="cd06170">
    <property type="entry name" value="LuxR_C_like"/>
    <property type="match status" value="1"/>
</dbReference>
<reference evidence="5 6" key="1">
    <citation type="submission" date="2024-10" db="EMBL/GenBank/DDBJ databases">
        <authorList>
            <person name="Yibar A."/>
            <person name="Saticioglu I.B."/>
            <person name="Duman M."/>
            <person name="Ajmi N."/>
            <person name="Gurler F."/>
            <person name="Ay H."/>
            <person name="Onuk E."/>
            <person name="Guler S."/>
            <person name="Romalde J.L."/>
        </authorList>
    </citation>
    <scope>NUCLEOTIDE SEQUENCE [LARGE SCALE GENOMIC DNA]</scope>
    <source>
        <strain evidence="5 6">1-TCBS-B</strain>
    </source>
</reference>
<dbReference type="InterPro" id="IPR016032">
    <property type="entry name" value="Sig_transdc_resp-reg_C-effctor"/>
</dbReference>
<dbReference type="SUPFAM" id="SSF75516">
    <property type="entry name" value="Pheromone-binding domain of LuxR-like quorum-sensing transcription factors"/>
    <property type="match status" value="1"/>
</dbReference>
<evidence type="ECO:0000313" key="5">
    <source>
        <dbReference type="EMBL" id="MFH0263626.1"/>
    </source>
</evidence>
<dbReference type="SMART" id="SM00421">
    <property type="entry name" value="HTH_LUXR"/>
    <property type="match status" value="1"/>
</dbReference>
<dbReference type="PROSITE" id="PS00622">
    <property type="entry name" value="HTH_LUXR_1"/>
    <property type="match status" value="1"/>
</dbReference>
<dbReference type="InterPro" id="IPR036693">
    <property type="entry name" value="TF_LuxR_autoind-bd_dom_sf"/>
</dbReference>
<dbReference type="PROSITE" id="PS50043">
    <property type="entry name" value="HTH_LUXR_2"/>
    <property type="match status" value="1"/>
</dbReference>
<organism evidence="5 6">
    <name type="scientific">Vibrio barjaei</name>
    <dbReference type="NCBI Taxonomy" id="1676683"/>
    <lineage>
        <taxon>Bacteria</taxon>
        <taxon>Pseudomonadati</taxon>
        <taxon>Pseudomonadota</taxon>
        <taxon>Gammaproteobacteria</taxon>
        <taxon>Vibrionales</taxon>
        <taxon>Vibrionaceae</taxon>
        <taxon>Vibrio</taxon>
    </lineage>
</organism>
<accession>A0ABW7IPV9</accession>
<dbReference type="InterPro" id="IPR000792">
    <property type="entry name" value="Tscrpt_reg_LuxR_C"/>
</dbReference>
<keyword evidence="3" id="KW-0804">Transcription</keyword>
<dbReference type="InterPro" id="IPR005143">
    <property type="entry name" value="TF_LuxR_autoind-bd_dom"/>
</dbReference>
<dbReference type="PANTHER" id="PTHR44688:SF16">
    <property type="entry name" value="DNA-BINDING TRANSCRIPTIONAL ACTIVATOR DEVR_DOSR"/>
    <property type="match status" value="1"/>
</dbReference>
<evidence type="ECO:0000259" key="4">
    <source>
        <dbReference type="PROSITE" id="PS50043"/>
    </source>
</evidence>
<name>A0ABW7IPV9_9VIBR</name>
<evidence type="ECO:0000256" key="2">
    <source>
        <dbReference type="ARBA" id="ARBA00023125"/>
    </source>
</evidence>
<keyword evidence="6" id="KW-1185">Reference proteome</keyword>
<sequence length="268" mass="30337">MNTSQFKLLSQLLDKPKVDDSFDIDVFKSRLTKVTNALKFDHYLFAVSVPISLMRAENLVFHNQPMQWRHFYDDNKLFGIDQVVGHCRESMAPLIWSEYIEEKLPDHKNTIKLASDHGVPEGVTIPLRANFGCLGLISFSNAPNKPKVTQEQVILANYAGSYLSSYINDLRNMVTQQQIGQENTPLTNRERVCLGWVAEGKSSWEIAQILGCSERTVNFHIQNASEKLNAFSRTQAVSKALLTGSIEPMLVYGSVNEPLFKFYPDGDF</sequence>
<dbReference type="Proteomes" id="UP001607125">
    <property type="component" value="Unassembled WGS sequence"/>
</dbReference>
<dbReference type="Gene3D" id="1.10.10.10">
    <property type="entry name" value="Winged helix-like DNA-binding domain superfamily/Winged helix DNA-binding domain"/>
    <property type="match status" value="1"/>
</dbReference>
<dbReference type="SUPFAM" id="SSF46894">
    <property type="entry name" value="C-terminal effector domain of the bipartite response regulators"/>
    <property type="match status" value="1"/>
</dbReference>
<feature type="domain" description="HTH luxR-type" evidence="4">
    <location>
        <begin position="179"/>
        <end position="244"/>
    </location>
</feature>
<dbReference type="Pfam" id="PF00196">
    <property type="entry name" value="GerE"/>
    <property type="match status" value="1"/>
</dbReference>
<comment type="caution">
    <text evidence="5">The sequence shown here is derived from an EMBL/GenBank/DDBJ whole genome shotgun (WGS) entry which is preliminary data.</text>
</comment>
<dbReference type="Pfam" id="PF03472">
    <property type="entry name" value="Autoind_bind"/>
    <property type="match status" value="1"/>
</dbReference>
<protein>
    <submittedName>
        <fullName evidence="5">Autoinducer binding domain-containing protein</fullName>
    </submittedName>
</protein>
<dbReference type="PANTHER" id="PTHR44688">
    <property type="entry name" value="DNA-BINDING TRANSCRIPTIONAL ACTIVATOR DEVR_DOSR"/>
    <property type="match status" value="1"/>
</dbReference>
<keyword evidence="1" id="KW-0805">Transcription regulation</keyword>
<evidence type="ECO:0000256" key="1">
    <source>
        <dbReference type="ARBA" id="ARBA00023015"/>
    </source>
</evidence>
<dbReference type="EMBL" id="JBIHSF010000011">
    <property type="protein sequence ID" value="MFH0263626.1"/>
    <property type="molecule type" value="Genomic_DNA"/>
</dbReference>
<evidence type="ECO:0000313" key="6">
    <source>
        <dbReference type="Proteomes" id="UP001607125"/>
    </source>
</evidence>
<dbReference type="InterPro" id="IPR036388">
    <property type="entry name" value="WH-like_DNA-bd_sf"/>
</dbReference>
<evidence type="ECO:0000256" key="3">
    <source>
        <dbReference type="ARBA" id="ARBA00023163"/>
    </source>
</evidence>
<dbReference type="Gene3D" id="3.30.450.80">
    <property type="entry name" value="Transcription factor LuxR-like, autoinducer-binding domain"/>
    <property type="match status" value="1"/>
</dbReference>
<proteinExistence type="predicted"/>